<evidence type="ECO:0000313" key="2">
    <source>
        <dbReference type="Proteomes" id="UP000499080"/>
    </source>
</evidence>
<dbReference type="OrthoDB" id="7318948at2759"/>
<reference evidence="1 2" key="1">
    <citation type="journal article" date="2019" name="Sci. Rep.">
        <title>Orb-weaving spider Araneus ventricosus genome elucidates the spidroin gene catalogue.</title>
        <authorList>
            <person name="Kono N."/>
            <person name="Nakamura H."/>
            <person name="Ohtoshi R."/>
            <person name="Moran D.A.P."/>
            <person name="Shinohara A."/>
            <person name="Yoshida Y."/>
            <person name="Fujiwara M."/>
            <person name="Mori M."/>
            <person name="Tomita M."/>
            <person name="Arakawa K."/>
        </authorList>
    </citation>
    <scope>NUCLEOTIDE SEQUENCE [LARGE SCALE GENOMIC DNA]</scope>
</reference>
<dbReference type="AlphaFoldDB" id="A0A4Y2KR69"/>
<dbReference type="Pfam" id="PF13855">
    <property type="entry name" value="LRR_8"/>
    <property type="match status" value="1"/>
</dbReference>
<protein>
    <submittedName>
        <fullName evidence="1">Uncharacterized protein</fullName>
    </submittedName>
</protein>
<evidence type="ECO:0000313" key="1">
    <source>
        <dbReference type="EMBL" id="GBN03983.1"/>
    </source>
</evidence>
<dbReference type="SUPFAM" id="SSF52058">
    <property type="entry name" value="L domain-like"/>
    <property type="match status" value="1"/>
</dbReference>
<dbReference type="EMBL" id="BGPR01004846">
    <property type="protein sequence ID" value="GBN03983.1"/>
    <property type="molecule type" value="Genomic_DNA"/>
</dbReference>
<sequence>MFPKPAGQLMRIDLSYNEIDSLPGNFFVEMPSLVEIILSGNELKSIDQGTWNPVWEKLSKVLLFDNKIECGESIMWIKRTRRPKLIEGNCAAPKNMVGRQIIDVYKT</sequence>
<dbReference type="InterPro" id="IPR032675">
    <property type="entry name" value="LRR_dom_sf"/>
</dbReference>
<dbReference type="Proteomes" id="UP000499080">
    <property type="component" value="Unassembled WGS sequence"/>
</dbReference>
<proteinExistence type="predicted"/>
<dbReference type="Gene3D" id="3.80.10.10">
    <property type="entry name" value="Ribonuclease Inhibitor"/>
    <property type="match status" value="1"/>
</dbReference>
<comment type="caution">
    <text evidence="1">The sequence shown here is derived from an EMBL/GenBank/DDBJ whole genome shotgun (WGS) entry which is preliminary data.</text>
</comment>
<keyword evidence="2" id="KW-1185">Reference proteome</keyword>
<gene>
    <name evidence="1" type="ORF">AVEN_137140_1</name>
</gene>
<name>A0A4Y2KR69_ARAVE</name>
<accession>A0A4Y2KR69</accession>
<dbReference type="InterPro" id="IPR001611">
    <property type="entry name" value="Leu-rich_rpt"/>
</dbReference>
<organism evidence="1 2">
    <name type="scientific">Araneus ventricosus</name>
    <name type="common">Orbweaver spider</name>
    <name type="synonym">Epeira ventricosa</name>
    <dbReference type="NCBI Taxonomy" id="182803"/>
    <lineage>
        <taxon>Eukaryota</taxon>
        <taxon>Metazoa</taxon>
        <taxon>Ecdysozoa</taxon>
        <taxon>Arthropoda</taxon>
        <taxon>Chelicerata</taxon>
        <taxon>Arachnida</taxon>
        <taxon>Araneae</taxon>
        <taxon>Araneomorphae</taxon>
        <taxon>Entelegynae</taxon>
        <taxon>Araneoidea</taxon>
        <taxon>Araneidae</taxon>
        <taxon>Araneus</taxon>
    </lineage>
</organism>